<dbReference type="SMART" id="SM00382">
    <property type="entry name" value="AAA"/>
    <property type="match status" value="2"/>
</dbReference>
<dbReference type="HAMAP" id="MF_03039">
    <property type="entry name" value="NUBP2"/>
    <property type="match status" value="1"/>
</dbReference>
<dbReference type="Gene3D" id="1.10.8.60">
    <property type="match status" value="1"/>
</dbReference>
<gene>
    <name evidence="15" type="ORF">NLJ89_g6558</name>
</gene>
<comment type="caution">
    <text evidence="15">The sequence shown here is derived from an EMBL/GenBank/DDBJ whole genome shotgun (WGS) entry which is preliminary data.</text>
</comment>
<keyword evidence="4 13" id="KW-0004">4Fe-4S</keyword>
<keyword evidence="7 13" id="KW-0479">Metal-binding</keyword>
<dbReference type="GO" id="GO:0005524">
    <property type="term" value="F:ATP binding"/>
    <property type="evidence" value="ECO:0007669"/>
    <property type="project" value="UniProtKB-KW"/>
</dbReference>
<evidence type="ECO:0000256" key="3">
    <source>
        <dbReference type="ARBA" id="ARBA00005378"/>
    </source>
</evidence>
<dbReference type="SUPFAM" id="SSF52540">
    <property type="entry name" value="P-loop containing nucleoside triphosphate hydrolases"/>
    <property type="match status" value="2"/>
</dbReference>
<comment type="similarity">
    <text evidence="13">Belongs to the Mrp/NBP35 ATP-binding proteins family. NUBP2/CFD1 subfamily.</text>
</comment>
<evidence type="ECO:0000256" key="7">
    <source>
        <dbReference type="ARBA" id="ARBA00022723"/>
    </source>
</evidence>
<dbReference type="InterPro" id="IPR000808">
    <property type="entry name" value="Mrp-like_CS"/>
</dbReference>
<keyword evidence="6" id="KW-0235">DNA replication</keyword>
<dbReference type="PANTHER" id="PTHR23264:SF19">
    <property type="entry name" value="CYTOSOLIC FE-S CLUSTER ASSEMBLY FACTOR NUBP2"/>
    <property type="match status" value="1"/>
</dbReference>
<dbReference type="Gene3D" id="1.20.272.10">
    <property type="match status" value="1"/>
</dbReference>
<evidence type="ECO:0000256" key="4">
    <source>
        <dbReference type="ARBA" id="ARBA00022485"/>
    </source>
</evidence>
<dbReference type="InterPro" id="IPR019591">
    <property type="entry name" value="Mrp/NBP35_ATP-bd"/>
</dbReference>
<dbReference type="GO" id="GO:0005829">
    <property type="term" value="C:cytosol"/>
    <property type="evidence" value="ECO:0007669"/>
    <property type="project" value="TreeGrafter"/>
</dbReference>
<evidence type="ECO:0000259" key="14">
    <source>
        <dbReference type="SMART" id="SM00382"/>
    </source>
</evidence>
<keyword evidence="5 13" id="KW-0963">Cytoplasm</keyword>
<dbReference type="InterPro" id="IPR027417">
    <property type="entry name" value="P-loop_NTPase"/>
</dbReference>
<dbReference type="InterPro" id="IPR033756">
    <property type="entry name" value="YlxH/NBP35"/>
</dbReference>
<dbReference type="GO" id="GO:0140663">
    <property type="term" value="F:ATP-dependent FeS chaperone activity"/>
    <property type="evidence" value="ECO:0007669"/>
    <property type="project" value="InterPro"/>
</dbReference>
<keyword evidence="16" id="KW-1185">Reference proteome</keyword>
<evidence type="ECO:0000313" key="16">
    <source>
        <dbReference type="Proteomes" id="UP001148786"/>
    </source>
</evidence>
<dbReference type="GO" id="GO:0016226">
    <property type="term" value="P:iron-sulfur cluster assembly"/>
    <property type="evidence" value="ECO:0007669"/>
    <property type="project" value="UniProtKB-UniRule"/>
</dbReference>
<dbReference type="Proteomes" id="UP001148786">
    <property type="component" value="Unassembled WGS sequence"/>
</dbReference>
<dbReference type="InterPro" id="IPR003593">
    <property type="entry name" value="AAA+_ATPase"/>
</dbReference>
<evidence type="ECO:0000313" key="15">
    <source>
        <dbReference type="EMBL" id="KAJ3506987.1"/>
    </source>
</evidence>
<dbReference type="Gene3D" id="3.40.50.300">
    <property type="entry name" value="P-loop containing nucleotide triphosphate hydrolases"/>
    <property type="match status" value="2"/>
</dbReference>
<keyword evidence="12" id="KW-0539">Nucleus</keyword>
<feature type="binding site" evidence="13">
    <location>
        <position position="498"/>
    </location>
    <ligand>
        <name>[4Fe-4S] cluster</name>
        <dbReference type="ChEBI" id="CHEBI:49883"/>
        <note>ligand shared between dimeric partners</note>
    </ligand>
</feature>
<dbReference type="GO" id="GO:0003677">
    <property type="term" value="F:DNA binding"/>
    <property type="evidence" value="ECO:0007669"/>
    <property type="project" value="InterPro"/>
</dbReference>
<feature type="binding site" evidence="13">
    <location>
        <begin position="320"/>
        <end position="327"/>
    </location>
    <ligand>
        <name>ATP</name>
        <dbReference type="ChEBI" id="CHEBI:30616"/>
    </ligand>
</feature>
<dbReference type="InterPro" id="IPR013748">
    <property type="entry name" value="Rep_factorC_C"/>
</dbReference>
<dbReference type="InterPro" id="IPR008921">
    <property type="entry name" value="DNA_pol3_clamp-load_cplx_C"/>
</dbReference>
<dbReference type="InterPro" id="IPR047854">
    <property type="entry name" value="RFC_lid"/>
</dbReference>
<dbReference type="GO" id="GO:0006271">
    <property type="term" value="P:DNA strand elongation involved in DNA replication"/>
    <property type="evidence" value="ECO:0007669"/>
    <property type="project" value="UniProtKB-ARBA"/>
</dbReference>
<feature type="binding site" evidence="13">
    <location>
        <position position="501"/>
    </location>
    <ligand>
        <name>[4Fe-4S] cluster</name>
        <dbReference type="ChEBI" id="CHEBI:49883"/>
        <note>ligand shared between dimeric partners</note>
    </ligand>
</feature>
<feature type="domain" description="AAA+ ATPase" evidence="14">
    <location>
        <begin position="43"/>
        <end position="178"/>
    </location>
</feature>
<dbReference type="EMBL" id="JANKHO010000706">
    <property type="protein sequence ID" value="KAJ3506987.1"/>
    <property type="molecule type" value="Genomic_DNA"/>
</dbReference>
<dbReference type="AlphaFoldDB" id="A0A9W8JYD9"/>
<dbReference type="NCBIfam" id="NF001679">
    <property type="entry name" value="PRK00440.1"/>
    <property type="match status" value="1"/>
</dbReference>
<dbReference type="Pfam" id="PF08542">
    <property type="entry name" value="Rep_fac_C"/>
    <property type="match status" value="1"/>
</dbReference>
<keyword evidence="10 13" id="KW-0408">Iron</keyword>
<proteinExistence type="inferred from homology"/>
<evidence type="ECO:0000256" key="8">
    <source>
        <dbReference type="ARBA" id="ARBA00022741"/>
    </source>
</evidence>
<dbReference type="Pfam" id="PF10609">
    <property type="entry name" value="ParA"/>
    <property type="match status" value="1"/>
</dbReference>
<keyword evidence="8 13" id="KW-0547">Nucleotide-binding</keyword>
<evidence type="ECO:0000256" key="12">
    <source>
        <dbReference type="ARBA" id="ARBA00023242"/>
    </source>
</evidence>
<comment type="similarity">
    <text evidence="3">Belongs to the activator 1 small subunits family.</text>
</comment>
<dbReference type="CDD" id="cd00009">
    <property type="entry name" value="AAA"/>
    <property type="match status" value="1"/>
</dbReference>
<dbReference type="OrthoDB" id="4199794at2759"/>
<accession>A0A9W8JYD9</accession>
<dbReference type="PANTHER" id="PTHR23264">
    <property type="entry name" value="NUCLEOTIDE-BINDING PROTEIN NBP35 YEAST -RELATED"/>
    <property type="match status" value="1"/>
</dbReference>
<dbReference type="InterPro" id="IPR003959">
    <property type="entry name" value="ATPase_AAA_core"/>
</dbReference>
<dbReference type="Pfam" id="PF00004">
    <property type="entry name" value="AAA"/>
    <property type="match status" value="1"/>
</dbReference>
<evidence type="ECO:0000256" key="6">
    <source>
        <dbReference type="ARBA" id="ARBA00022705"/>
    </source>
</evidence>
<dbReference type="InterPro" id="IPR028600">
    <property type="entry name" value="NUBP2/Cfd1_eukaryotes"/>
</dbReference>
<dbReference type="SUPFAM" id="SSF48019">
    <property type="entry name" value="post-AAA+ oligomerization domain-like"/>
    <property type="match status" value="1"/>
</dbReference>
<evidence type="ECO:0000256" key="13">
    <source>
        <dbReference type="HAMAP-Rule" id="MF_03039"/>
    </source>
</evidence>
<dbReference type="FunFam" id="1.10.8.60:FF:000012">
    <property type="entry name" value="Replication factor C subunit 4"/>
    <property type="match status" value="1"/>
</dbReference>
<comment type="function">
    <text evidence="13">Component of the cytosolic iron-sulfur (Fe/S) protein assembly (CIA) machinery. Required for maturation of extramitochondrial Fe-S proteins. The NBP35-CFD1 heterotetramer forms a Fe-S scaffold complex, mediating the de novo assembly of an Fe-S cluster and its transfer to target apoproteins.</text>
</comment>
<dbReference type="CDD" id="cd02037">
    <property type="entry name" value="Mrp_NBP35"/>
    <property type="match status" value="1"/>
</dbReference>
<evidence type="ECO:0000256" key="10">
    <source>
        <dbReference type="ARBA" id="ARBA00023004"/>
    </source>
</evidence>
<evidence type="ECO:0000256" key="1">
    <source>
        <dbReference type="ARBA" id="ARBA00004123"/>
    </source>
</evidence>
<dbReference type="FunFam" id="3.40.50.300:FF:001119">
    <property type="entry name" value="Iron-sulfur cluster carrier protein"/>
    <property type="match status" value="1"/>
</dbReference>
<dbReference type="CDD" id="cd18140">
    <property type="entry name" value="HLD_clamp_RFC"/>
    <property type="match status" value="1"/>
</dbReference>
<dbReference type="HAMAP" id="MF_02040">
    <property type="entry name" value="Mrp_NBP35"/>
    <property type="match status" value="1"/>
</dbReference>
<feature type="domain" description="AAA+ ATPase" evidence="14">
    <location>
        <begin position="312"/>
        <end position="483"/>
    </location>
</feature>
<evidence type="ECO:0000256" key="9">
    <source>
        <dbReference type="ARBA" id="ARBA00022840"/>
    </source>
</evidence>
<name>A0A9W8JYD9_9AGAR</name>
<evidence type="ECO:0000256" key="5">
    <source>
        <dbReference type="ARBA" id="ARBA00022490"/>
    </source>
</evidence>
<keyword evidence="9 13" id="KW-0067">ATP-binding</keyword>
<dbReference type="GO" id="GO:0005634">
    <property type="term" value="C:nucleus"/>
    <property type="evidence" value="ECO:0007669"/>
    <property type="project" value="UniProtKB-SubCell"/>
</dbReference>
<dbReference type="GO" id="GO:0046872">
    <property type="term" value="F:metal ion binding"/>
    <property type="evidence" value="ECO:0007669"/>
    <property type="project" value="UniProtKB-KW"/>
</dbReference>
<comment type="subcellular location">
    <subcellularLocation>
        <location evidence="2 13">Cytoplasm</location>
    </subcellularLocation>
    <subcellularLocation>
        <location evidence="1">Nucleus</location>
    </subcellularLocation>
</comment>
<organism evidence="15 16">
    <name type="scientific">Agrocybe chaxingu</name>
    <dbReference type="NCBI Taxonomy" id="84603"/>
    <lineage>
        <taxon>Eukaryota</taxon>
        <taxon>Fungi</taxon>
        <taxon>Dikarya</taxon>
        <taxon>Basidiomycota</taxon>
        <taxon>Agaricomycotina</taxon>
        <taxon>Agaricomycetes</taxon>
        <taxon>Agaricomycetidae</taxon>
        <taxon>Agaricales</taxon>
        <taxon>Agaricineae</taxon>
        <taxon>Strophariaceae</taxon>
        <taxon>Agrocybe</taxon>
    </lineage>
</organism>
<sequence length="578" mass="62854">MSKAAEIPYELPWVEKYRPHVLDDIVGNQDTIERLKVIARDGNCPHVIISGMPGIGKTTSIHCLAHQLLGDAYKEGVLELNASDERGIDVVRNKIKTFAQKKVTLPPGRHKIIILDEADSMTPGAQQALRRTMEIFSNTTRFCLACNMSNKIIEPIQSRCAILRYAKLKDQEILKRLLEICEMEKVEYNDDGLTALIFTSEGDMRQAINNLQSTHSGFGFVSGDNVFKVCDQPHPIIIQATIRACLKGDIDTAVEKLNDLWTQGYSAVDIVVTIFRVVKTFDDYEDALAQAYPSPAMAAQESAVTRRMQSVKRIILVLAGKGGVGKSSVSTQLALNLYASSPTAKVGILDVDLTGPSIPRMFGVDDKGVHQSTAGWVPVYADGSTARMACMSVGFLLKNKGDSVVWRGPKKNGMIRQFLSDVRWGELDYLVIDTPPGTSDEHLSLMEHLAGVHARLSAVIVTTPQAVALMDAMKCLSFTRAVNLPVLGLIENMSGYVCPCCGEVSNVFSTGGGAEMARKEELRFLGSLPVDTELVSVLDGGQVVEGSDGGFGLLERYKLTPSAKLFATIVSGVLGSLE</sequence>
<protein>
    <recommendedName>
        <fullName evidence="14">AAA+ ATPase domain-containing protein</fullName>
    </recommendedName>
</protein>
<evidence type="ECO:0000256" key="11">
    <source>
        <dbReference type="ARBA" id="ARBA00023014"/>
    </source>
</evidence>
<dbReference type="FunFam" id="3.40.50.300:FF:000107">
    <property type="entry name" value="Replication factor C subunit 4"/>
    <property type="match status" value="1"/>
</dbReference>
<dbReference type="GO" id="GO:0016887">
    <property type="term" value="F:ATP hydrolysis activity"/>
    <property type="evidence" value="ECO:0007669"/>
    <property type="project" value="InterPro"/>
</dbReference>
<dbReference type="PROSITE" id="PS01215">
    <property type="entry name" value="MRP"/>
    <property type="match status" value="1"/>
</dbReference>
<keyword evidence="11 13" id="KW-0411">Iron-sulfur</keyword>
<dbReference type="GO" id="GO:0051539">
    <property type="term" value="F:4 iron, 4 sulfur cluster binding"/>
    <property type="evidence" value="ECO:0007669"/>
    <property type="project" value="UniProtKB-UniRule"/>
</dbReference>
<evidence type="ECO:0000256" key="2">
    <source>
        <dbReference type="ARBA" id="ARBA00004496"/>
    </source>
</evidence>
<reference evidence="15" key="1">
    <citation type="submission" date="2022-07" db="EMBL/GenBank/DDBJ databases">
        <title>Genome Sequence of Agrocybe chaxingu.</title>
        <authorList>
            <person name="Buettner E."/>
        </authorList>
    </citation>
    <scope>NUCLEOTIDE SEQUENCE</scope>
    <source>
        <strain evidence="15">MP-N11</strain>
    </source>
</reference>